<dbReference type="Pfam" id="PF00583">
    <property type="entry name" value="Acetyltransf_1"/>
    <property type="match status" value="1"/>
</dbReference>
<dbReference type="Gene3D" id="3.40.630.30">
    <property type="match status" value="1"/>
</dbReference>
<evidence type="ECO:0000313" key="3">
    <source>
        <dbReference type="Proteomes" id="UP000626982"/>
    </source>
</evidence>
<proteinExistence type="predicted"/>
<dbReference type="InterPro" id="IPR000182">
    <property type="entry name" value="GNAT_dom"/>
</dbReference>
<dbReference type="PROSITE" id="PS51186">
    <property type="entry name" value="GNAT"/>
    <property type="match status" value="1"/>
</dbReference>
<keyword evidence="3" id="KW-1185">Reference proteome</keyword>
<organism evidence="2 3">
    <name type="scientific">Agrococcus terreus</name>
    <dbReference type="NCBI Taxonomy" id="574649"/>
    <lineage>
        <taxon>Bacteria</taxon>
        <taxon>Bacillati</taxon>
        <taxon>Actinomycetota</taxon>
        <taxon>Actinomycetes</taxon>
        <taxon>Micrococcales</taxon>
        <taxon>Microbacteriaceae</taxon>
        <taxon>Agrococcus</taxon>
    </lineage>
</organism>
<dbReference type="SUPFAM" id="SSF55729">
    <property type="entry name" value="Acyl-CoA N-acyltransferases (Nat)"/>
    <property type="match status" value="1"/>
</dbReference>
<feature type="domain" description="N-acetyltransferase" evidence="1">
    <location>
        <begin position="3"/>
        <end position="169"/>
    </location>
</feature>
<dbReference type="RefSeq" id="WP_188715622.1">
    <property type="nucleotide sequence ID" value="NZ_BAABBD010000001.1"/>
</dbReference>
<reference evidence="3" key="1">
    <citation type="journal article" date="2019" name="Int. J. Syst. Evol. Microbiol.">
        <title>The Global Catalogue of Microorganisms (GCM) 10K type strain sequencing project: providing services to taxonomists for standard genome sequencing and annotation.</title>
        <authorList>
            <consortium name="The Broad Institute Genomics Platform"/>
            <consortium name="The Broad Institute Genome Sequencing Center for Infectious Disease"/>
            <person name="Wu L."/>
            <person name="Ma J."/>
        </authorList>
    </citation>
    <scope>NUCLEOTIDE SEQUENCE [LARGE SCALE GENOMIC DNA]</scope>
    <source>
        <strain evidence="3">CGMCC 1.6960</strain>
    </source>
</reference>
<accession>A0ABQ2KBJ9</accession>
<evidence type="ECO:0000259" key="1">
    <source>
        <dbReference type="PROSITE" id="PS51186"/>
    </source>
</evidence>
<comment type="caution">
    <text evidence="2">The sequence shown here is derived from an EMBL/GenBank/DDBJ whole genome shotgun (WGS) entry which is preliminary data.</text>
</comment>
<protein>
    <submittedName>
        <fullName evidence="2">N-acetyltransferase</fullName>
    </submittedName>
</protein>
<dbReference type="Proteomes" id="UP000626982">
    <property type="component" value="Unassembled WGS sequence"/>
</dbReference>
<name>A0ABQ2KBJ9_9MICO</name>
<dbReference type="InterPro" id="IPR016181">
    <property type="entry name" value="Acyl_CoA_acyltransferase"/>
</dbReference>
<gene>
    <name evidence="2" type="ORF">GCM10010968_04520</name>
</gene>
<sequence length="170" mass="19192">MTAHVREAAIGDAAGIARVRVETWRAAYAGLVPQAMLDRMDIQREAERRAELWEEHHDHPHKHELVAVADGEVVGWAAFGPAREEIPGVPAELYAIYALSERWSRGVGHALLMESERRLVADGHSAAYLWRLEGNDRAARFYETHGWAHDGGRKVDGDLCELRHLRRFDA</sequence>
<dbReference type="EMBL" id="BMLM01000001">
    <property type="protein sequence ID" value="GGN78593.1"/>
    <property type="molecule type" value="Genomic_DNA"/>
</dbReference>
<evidence type="ECO:0000313" key="2">
    <source>
        <dbReference type="EMBL" id="GGN78593.1"/>
    </source>
</evidence>
<dbReference type="CDD" id="cd04301">
    <property type="entry name" value="NAT_SF"/>
    <property type="match status" value="1"/>
</dbReference>